<feature type="domain" description="Integrase catalytic" evidence="1">
    <location>
        <begin position="1"/>
        <end position="87"/>
    </location>
</feature>
<dbReference type="PANTHER" id="PTHR10948:SF23">
    <property type="entry name" value="TRANSPOSASE INSI FOR INSERTION SEQUENCE ELEMENT IS30A-RELATED"/>
    <property type="match status" value="1"/>
</dbReference>
<dbReference type="InterPro" id="IPR001584">
    <property type="entry name" value="Integrase_cat-core"/>
</dbReference>
<dbReference type="Gene3D" id="3.30.420.10">
    <property type="entry name" value="Ribonuclease H-like superfamily/Ribonuclease H"/>
    <property type="match status" value="1"/>
</dbReference>
<dbReference type="EMBL" id="CP103300">
    <property type="protein sequence ID" value="UYM15497.1"/>
    <property type="molecule type" value="Genomic_DNA"/>
</dbReference>
<gene>
    <name evidence="2" type="ORF">NX720_22035</name>
</gene>
<dbReference type="InterPro" id="IPR051917">
    <property type="entry name" value="Transposase-Integrase"/>
</dbReference>
<protein>
    <recommendedName>
        <fullName evidence="1">Integrase catalytic domain-containing protein</fullName>
    </recommendedName>
</protein>
<sequence>MRKNLSLSSNILTMDDRKSKLRLAMPLLGKKAKDVKNAMIKLLKPLDKFIKTLAYDNGKEFFEHEVVSKAISRDSYFAKPYHSWERG</sequence>
<dbReference type="PANTHER" id="PTHR10948">
    <property type="entry name" value="TRANSPOSASE"/>
    <property type="match status" value="1"/>
</dbReference>
<dbReference type="RefSeq" id="WP_262597543.1">
    <property type="nucleotide sequence ID" value="NZ_CP103300.1"/>
</dbReference>
<dbReference type="PROSITE" id="PS50994">
    <property type="entry name" value="INTEGRASE"/>
    <property type="match status" value="1"/>
</dbReference>
<dbReference type="InterPro" id="IPR012337">
    <property type="entry name" value="RNaseH-like_sf"/>
</dbReference>
<reference evidence="2" key="1">
    <citation type="submission" date="2022-10" db="EMBL/GenBank/DDBJ databases">
        <title>Completed Genome Sequence of two octocoral isolated bacterium, Endozoicomonas euniceicola EF212T and Endozoicomonas gorgoniicola PS125T.</title>
        <authorList>
            <person name="Chiou Y.-J."/>
            <person name="Chen Y.-H."/>
        </authorList>
    </citation>
    <scope>NUCLEOTIDE SEQUENCE</scope>
    <source>
        <strain evidence="2">EF212</strain>
    </source>
</reference>
<evidence type="ECO:0000313" key="3">
    <source>
        <dbReference type="Proteomes" id="UP001163255"/>
    </source>
</evidence>
<proteinExistence type="predicted"/>
<dbReference type="SUPFAM" id="SSF53098">
    <property type="entry name" value="Ribonuclease H-like"/>
    <property type="match status" value="1"/>
</dbReference>
<organism evidence="2 3">
    <name type="scientific">Endozoicomonas euniceicola</name>
    <dbReference type="NCBI Taxonomy" id="1234143"/>
    <lineage>
        <taxon>Bacteria</taxon>
        <taxon>Pseudomonadati</taxon>
        <taxon>Pseudomonadota</taxon>
        <taxon>Gammaproteobacteria</taxon>
        <taxon>Oceanospirillales</taxon>
        <taxon>Endozoicomonadaceae</taxon>
        <taxon>Endozoicomonas</taxon>
    </lineage>
</organism>
<accession>A0ABY6GSH0</accession>
<name>A0ABY6GSH0_9GAMM</name>
<keyword evidence="3" id="KW-1185">Reference proteome</keyword>
<dbReference type="Proteomes" id="UP001163255">
    <property type="component" value="Chromosome"/>
</dbReference>
<evidence type="ECO:0000259" key="1">
    <source>
        <dbReference type="PROSITE" id="PS50994"/>
    </source>
</evidence>
<evidence type="ECO:0000313" key="2">
    <source>
        <dbReference type="EMBL" id="UYM15497.1"/>
    </source>
</evidence>
<dbReference type="InterPro" id="IPR036397">
    <property type="entry name" value="RNaseH_sf"/>
</dbReference>